<feature type="domain" description="Glucose-methanol-choline oxidoreductase N-terminal" evidence="11">
    <location>
        <begin position="298"/>
        <end position="312"/>
    </location>
</feature>
<accession>A0A517LNH5</accession>
<organism evidence="12 13">
    <name type="scientific">Venturia effusa</name>
    <dbReference type="NCBI Taxonomy" id="50376"/>
    <lineage>
        <taxon>Eukaryota</taxon>
        <taxon>Fungi</taxon>
        <taxon>Dikarya</taxon>
        <taxon>Ascomycota</taxon>
        <taxon>Pezizomycotina</taxon>
        <taxon>Dothideomycetes</taxon>
        <taxon>Pleosporomycetidae</taxon>
        <taxon>Venturiales</taxon>
        <taxon>Venturiaceae</taxon>
        <taxon>Venturia</taxon>
    </lineage>
</organism>
<evidence type="ECO:0000256" key="4">
    <source>
        <dbReference type="ARBA" id="ARBA00022827"/>
    </source>
</evidence>
<dbReference type="PROSITE" id="PS00624">
    <property type="entry name" value="GMC_OXRED_2"/>
    <property type="match status" value="1"/>
</dbReference>
<evidence type="ECO:0000256" key="6">
    <source>
        <dbReference type="PIRSR" id="PIRSR000137-1"/>
    </source>
</evidence>
<dbReference type="PANTHER" id="PTHR11552:SF201">
    <property type="entry name" value="GLUCOSE-METHANOL-CHOLINE OXIDOREDUCTASE N-TERMINAL DOMAIN-CONTAINING PROTEIN"/>
    <property type="match status" value="1"/>
</dbReference>
<proteinExistence type="inferred from homology"/>
<dbReference type="Gene3D" id="3.50.50.60">
    <property type="entry name" value="FAD/NAD(P)-binding domain"/>
    <property type="match status" value="1"/>
</dbReference>
<evidence type="ECO:0000256" key="1">
    <source>
        <dbReference type="ARBA" id="ARBA00001974"/>
    </source>
</evidence>
<feature type="signal peptide" evidence="9">
    <location>
        <begin position="1"/>
        <end position="16"/>
    </location>
</feature>
<sequence>MLGQFATLALASAAFALPNSLPKSTSSYDYIIVGGGTSGLVIANRLSEDPTVSVAIIEAGDSVLDNVNVTNPAGYSLAFGTEIDYAYPSEPQAYAGNKSQALRAGKALGGTSTINGMTYMRAESSQIDAWKKVGNSLSWDSLLPYYKKSERFEVPTEAQMSKGASYLPEFHGYEGPLDVSWPNDMVGNNFSSVLNATFKAVNLPWNGEATGGYMRGFNVFPKTHDRELNVRADAARAYYFPFSTRPNLDLYLNSTAQRMTWSTGGNSSAAVANGVVFVNQSGAEQTLSATKEVILSAGSLVSPRLLELSGVGNPLILEPLGIEVKVNSPFVGENLQDQTTANNAYASNQNFSNSGLGGFIGYFNAADIWGNNTAAFGKTIRDSLQRFAETTAQATGGTVKAETLLKFFTIQHDLIFKENVTISEVIVSAPIAGSATVSYWGLMPFSRGNMHIKSANASVPASINPNYFMLDYDLAQEIGTARMARKVSTTAPLNTIFTSETTPGLSTVPADGSDKAWGDWLKDTYRSNFHYISTAAMMSEELGGVVDDSHLVYGTANVRVVDASVLPFQVSGHLVSTLYALAERAADIIKASH</sequence>
<dbReference type="PANTHER" id="PTHR11552">
    <property type="entry name" value="GLUCOSE-METHANOL-CHOLINE GMC OXIDOREDUCTASE"/>
    <property type="match status" value="1"/>
</dbReference>
<name>A0A517LNH5_9PEZI</name>
<dbReference type="Gene3D" id="3.30.560.10">
    <property type="entry name" value="Glucose Oxidase, domain 3"/>
    <property type="match status" value="1"/>
</dbReference>
<feature type="binding site" evidence="7">
    <location>
        <begin position="37"/>
        <end position="38"/>
    </location>
    <ligand>
        <name>FAD</name>
        <dbReference type="ChEBI" id="CHEBI:57692"/>
    </ligand>
</feature>
<keyword evidence="3 8" id="KW-0285">Flavoprotein</keyword>
<evidence type="ECO:0000313" key="12">
    <source>
        <dbReference type="EMBL" id="QDS77171.1"/>
    </source>
</evidence>
<comment type="cofactor">
    <cofactor evidence="1 7">
        <name>FAD</name>
        <dbReference type="ChEBI" id="CHEBI:57692"/>
    </cofactor>
</comment>
<keyword evidence="4 7" id="KW-0274">FAD</keyword>
<dbReference type="GO" id="GO:0050660">
    <property type="term" value="F:flavin adenine dinucleotide binding"/>
    <property type="evidence" value="ECO:0007669"/>
    <property type="project" value="InterPro"/>
</dbReference>
<evidence type="ECO:0000256" key="5">
    <source>
        <dbReference type="ARBA" id="ARBA00023002"/>
    </source>
</evidence>
<protein>
    <recommendedName>
        <fullName evidence="10 11">Glucose-methanol-choline oxidoreductase N-terminal domain-containing protein</fullName>
    </recommendedName>
</protein>
<evidence type="ECO:0000313" key="13">
    <source>
        <dbReference type="Proteomes" id="UP000316270"/>
    </source>
</evidence>
<dbReference type="InterPro" id="IPR027424">
    <property type="entry name" value="Glucose_Oxidase_domain_2"/>
</dbReference>
<dbReference type="EMBL" id="CP042201">
    <property type="protein sequence ID" value="QDS77171.1"/>
    <property type="molecule type" value="Genomic_DNA"/>
</dbReference>
<feature type="domain" description="Glucose-methanol-choline oxidoreductase N-terminal" evidence="10">
    <location>
        <begin position="105"/>
        <end position="128"/>
    </location>
</feature>
<dbReference type="Gene3D" id="4.10.450.10">
    <property type="entry name" value="Glucose Oxidase, domain 2"/>
    <property type="match status" value="1"/>
</dbReference>
<comment type="similarity">
    <text evidence="2 8">Belongs to the GMC oxidoreductase family.</text>
</comment>
<feature type="chain" id="PRO_5022013368" description="Glucose-methanol-choline oxidoreductase N-terminal domain-containing protein" evidence="9">
    <location>
        <begin position="17"/>
        <end position="593"/>
    </location>
</feature>
<feature type="active site" description="Proton acceptor" evidence="6">
    <location>
        <position position="573"/>
    </location>
</feature>
<evidence type="ECO:0000256" key="9">
    <source>
        <dbReference type="SAM" id="SignalP"/>
    </source>
</evidence>
<keyword evidence="13" id="KW-1185">Reference proteome</keyword>
<gene>
    <name evidence="12" type="ORF">FKW77_001825</name>
</gene>
<dbReference type="AlphaFoldDB" id="A0A517LNH5"/>
<dbReference type="PROSITE" id="PS00623">
    <property type="entry name" value="GMC_OXRED_1"/>
    <property type="match status" value="1"/>
</dbReference>
<evidence type="ECO:0000256" key="8">
    <source>
        <dbReference type="RuleBase" id="RU003968"/>
    </source>
</evidence>
<reference evidence="12 13" key="1">
    <citation type="submission" date="2019-07" db="EMBL/GenBank/DDBJ databases">
        <title>Finished genome of Venturia effusa.</title>
        <authorList>
            <person name="Young C.A."/>
            <person name="Cox M.P."/>
            <person name="Ganley A.R.D."/>
            <person name="David W.J."/>
        </authorList>
    </citation>
    <scope>NUCLEOTIDE SEQUENCE [LARGE SCALE GENOMIC DNA]</scope>
    <source>
        <strain evidence="13">albino</strain>
    </source>
</reference>
<evidence type="ECO:0000256" key="7">
    <source>
        <dbReference type="PIRSR" id="PIRSR000137-2"/>
    </source>
</evidence>
<feature type="binding site" evidence="7">
    <location>
        <position position="111"/>
    </location>
    <ligand>
        <name>FAD</name>
        <dbReference type="ChEBI" id="CHEBI:57692"/>
    </ligand>
</feature>
<evidence type="ECO:0000259" key="10">
    <source>
        <dbReference type="PROSITE" id="PS00623"/>
    </source>
</evidence>
<dbReference type="InterPro" id="IPR007867">
    <property type="entry name" value="GMC_OxRtase_C"/>
</dbReference>
<dbReference type="SUPFAM" id="SSF54373">
    <property type="entry name" value="FAD-linked reductases, C-terminal domain"/>
    <property type="match status" value="1"/>
</dbReference>
<dbReference type="SUPFAM" id="SSF51905">
    <property type="entry name" value="FAD/NAD(P)-binding domain"/>
    <property type="match status" value="1"/>
</dbReference>
<dbReference type="OrthoDB" id="269227at2759"/>
<dbReference type="InterPro" id="IPR036188">
    <property type="entry name" value="FAD/NAD-bd_sf"/>
</dbReference>
<dbReference type="GO" id="GO:0016614">
    <property type="term" value="F:oxidoreductase activity, acting on CH-OH group of donors"/>
    <property type="evidence" value="ECO:0007669"/>
    <property type="project" value="InterPro"/>
</dbReference>
<evidence type="ECO:0000256" key="3">
    <source>
        <dbReference type="ARBA" id="ARBA00022630"/>
    </source>
</evidence>
<dbReference type="Proteomes" id="UP000316270">
    <property type="component" value="Chromosome 17"/>
</dbReference>
<dbReference type="InterPro" id="IPR012132">
    <property type="entry name" value="GMC_OxRdtase"/>
</dbReference>
<dbReference type="Pfam" id="PF00732">
    <property type="entry name" value="GMC_oxred_N"/>
    <property type="match status" value="1"/>
</dbReference>
<evidence type="ECO:0000259" key="11">
    <source>
        <dbReference type="PROSITE" id="PS00624"/>
    </source>
</evidence>
<keyword evidence="5" id="KW-0560">Oxidoreductase</keyword>
<dbReference type="PIRSF" id="PIRSF000137">
    <property type="entry name" value="Alcohol_oxidase"/>
    <property type="match status" value="1"/>
</dbReference>
<dbReference type="STRING" id="50376.A0A517LNH5"/>
<dbReference type="Pfam" id="PF05199">
    <property type="entry name" value="GMC_oxred_C"/>
    <property type="match status" value="1"/>
</dbReference>
<feature type="active site" description="Proton donor" evidence="6">
    <location>
        <position position="530"/>
    </location>
</feature>
<evidence type="ECO:0000256" key="2">
    <source>
        <dbReference type="ARBA" id="ARBA00010790"/>
    </source>
</evidence>
<keyword evidence="9" id="KW-0732">Signal</keyword>
<dbReference type="InterPro" id="IPR000172">
    <property type="entry name" value="GMC_OxRdtase_N"/>
</dbReference>